<dbReference type="STRING" id="472963.BKP45_07590"/>
<dbReference type="GO" id="GO:0003677">
    <property type="term" value="F:DNA binding"/>
    <property type="evidence" value="ECO:0007669"/>
    <property type="project" value="InterPro"/>
</dbReference>
<sequence length="803" mass="93857">MTRAELITESLVKHLIRGMEQASSICILTSFVMKSGCEMLFEPLRKAAERGADIKICTGDYLFITQPEALKAISNIHKNIEIRLWKSNGTSFHPKAYLFQFQNDGQLIVGSSNLSRSALTTGVEWNVSLSESTRVYEDALDQFTKIMYHEQTIVVNDETIKTYEEKYEHFHQKHPNLVRTWTKREEMELMLPSEQERANEMVKEATNTYGEEIKPRFAQIPALEELETTIEEGYKSALVVMATGLGKTYLAAFFAKSFQRILFIAHREEILHQAKHSFEHVMNDKTYGIYNGKQKEGEADVVFASIFTLSMKQHLEMFSPDEFDLIIVDEFHHAAARSYSRVLDYFQPQFLLGITATPDRNDNKDVYALCDGNVAFRLDFLEAIQRQWLAPFHYYGIYDDTDYRQLTWLGNRYAEEELLQVQLKEEMAENIVQAWEKHKQSRTLVFCSSIKQADYLANYFQQKGYKAISLHSRQVEVSRKHAIELLNNGEIDAIFTVDLFNEGIDIPSVDTLLFVRPTESLTVFTQQIGRGLRLHPEKNYCVVIDLIGNYRNADVKLSVFDTSNDPKKPKQFQPNVPANCVLNIETEVINLLAEIARKFQPRKEKLKDAYFTLKQELGRRPTYLEIHLKGQSESIQYKQEFNSYLGFLYWADELSEREKEVFKRYETWLIEVEKTGMAKSYKMVVLLAMLQRGVSDWYQPITPEETAPFFHHYLTETEYRKKIDFSDKETKRLWDYNEEKVSKLIVKMPMTKWSGSSKGLVTFENNRFGFSFDVVKEDEELLYEWTREICEYRLHVHFERKSN</sequence>
<name>A0A1S2M8M9_9BACI</name>
<keyword evidence="3" id="KW-0067">ATP-binding</keyword>
<dbReference type="Gene3D" id="3.30.870.10">
    <property type="entry name" value="Endonuclease Chain A"/>
    <property type="match status" value="1"/>
</dbReference>
<dbReference type="SMART" id="SM00490">
    <property type="entry name" value="HELICc"/>
    <property type="match status" value="1"/>
</dbReference>
<dbReference type="GO" id="GO:0004386">
    <property type="term" value="F:helicase activity"/>
    <property type="evidence" value="ECO:0007669"/>
    <property type="project" value="UniProtKB-KW"/>
</dbReference>
<dbReference type="SUPFAM" id="SSF52540">
    <property type="entry name" value="P-loop containing nucleoside triphosphate hydrolases"/>
    <property type="match status" value="1"/>
</dbReference>
<dbReference type="PANTHER" id="PTHR47396">
    <property type="entry name" value="TYPE I RESTRICTION ENZYME ECOKI R PROTEIN"/>
    <property type="match status" value="1"/>
</dbReference>
<dbReference type="Gene3D" id="3.40.50.300">
    <property type="entry name" value="P-loop containing nucleotide triphosphate hydrolases"/>
    <property type="match status" value="2"/>
</dbReference>
<protein>
    <submittedName>
        <fullName evidence="3">DNA helicase</fullName>
    </submittedName>
</protein>
<gene>
    <name evidence="3" type="ORF">BKP45_07590</name>
</gene>
<dbReference type="PANTHER" id="PTHR47396:SF1">
    <property type="entry name" value="ATP-DEPENDENT HELICASE IRC3-RELATED"/>
    <property type="match status" value="1"/>
</dbReference>
<dbReference type="InterPro" id="IPR027417">
    <property type="entry name" value="P-loop_NTPase"/>
</dbReference>
<dbReference type="CDD" id="cd18032">
    <property type="entry name" value="DEXHc_RE_I_III_res"/>
    <property type="match status" value="1"/>
</dbReference>
<dbReference type="SMART" id="SM00487">
    <property type="entry name" value="DEXDc"/>
    <property type="match status" value="1"/>
</dbReference>
<dbReference type="AlphaFoldDB" id="A0A1S2M8M9"/>
<accession>A0A1S2M8M9</accession>
<dbReference type="PROSITE" id="PS51192">
    <property type="entry name" value="HELICASE_ATP_BIND_1"/>
    <property type="match status" value="1"/>
</dbReference>
<keyword evidence="3" id="KW-0547">Nucleotide-binding</keyword>
<dbReference type="InterPro" id="IPR025202">
    <property type="entry name" value="PLD-like_dom"/>
</dbReference>
<dbReference type="RefSeq" id="WP_071389134.1">
    <property type="nucleotide sequence ID" value="NZ_MLQS01000003.1"/>
</dbReference>
<dbReference type="InterPro" id="IPR006935">
    <property type="entry name" value="Helicase/UvrB_N"/>
</dbReference>
<organism evidence="3 4">
    <name type="scientific">Anaerobacillus alkalidiazotrophicus</name>
    <dbReference type="NCBI Taxonomy" id="472963"/>
    <lineage>
        <taxon>Bacteria</taxon>
        <taxon>Bacillati</taxon>
        <taxon>Bacillota</taxon>
        <taxon>Bacilli</taxon>
        <taxon>Bacillales</taxon>
        <taxon>Bacillaceae</taxon>
        <taxon>Anaerobacillus</taxon>
    </lineage>
</organism>
<dbReference type="GO" id="GO:0005829">
    <property type="term" value="C:cytosol"/>
    <property type="evidence" value="ECO:0007669"/>
    <property type="project" value="TreeGrafter"/>
</dbReference>
<evidence type="ECO:0000313" key="3">
    <source>
        <dbReference type="EMBL" id="OIJ20954.1"/>
    </source>
</evidence>
<keyword evidence="3" id="KW-0378">Hydrolase</keyword>
<dbReference type="EMBL" id="MLQS01000003">
    <property type="protein sequence ID" value="OIJ20954.1"/>
    <property type="molecule type" value="Genomic_DNA"/>
</dbReference>
<dbReference type="CDD" id="cd18799">
    <property type="entry name" value="SF2_C_EcoAI-like"/>
    <property type="match status" value="1"/>
</dbReference>
<comment type="caution">
    <text evidence="3">The sequence shown here is derived from an EMBL/GenBank/DDBJ whole genome shotgun (WGS) entry which is preliminary data.</text>
</comment>
<feature type="domain" description="Helicase ATP-binding" evidence="1">
    <location>
        <begin position="228"/>
        <end position="376"/>
    </location>
</feature>
<keyword evidence="3" id="KW-0347">Helicase</keyword>
<dbReference type="GO" id="GO:0016787">
    <property type="term" value="F:hydrolase activity"/>
    <property type="evidence" value="ECO:0007669"/>
    <property type="project" value="InterPro"/>
</dbReference>
<dbReference type="InterPro" id="IPR014001">
    <property type="entry name" value="Helicase_ATP-bd"/>
</dbReference>
<proteinExistence type="predicted"/>
<dbReference type="Proteomes" id="UP000180057">
    <property type="component" value="Unassembled WGS sequence"/>
</dbReference>
<dbReference type="GO" id="GO:0005524">
    <property type="term" value="F:ATP binding"/>
    <property type="evidence" value="ECO:0007669"/>
    <property type="project" value="InterPro"/>
</dbReference>
<feature type="domain" description="Helicase C-terminal" evidence="2">
    <location>
        <begin position="415"/>
        <end position="575"/>
    </location>
</feature>
<evidence type="ECO:0000259" key="1">
    <source>
        <dbReference type="PROSITE" id="PS51192"/>
    </source>
</evidence>
<dbReference type="OrthoDB" id="9802848at2"/>
<dbReference type="SUPFAM" id="SSF56024">
    <property type="entry name" value="Phospholipase D/nuclease"/>
    <property type="match status" value="1"/>
</dbReference>
<dbReference type="Pfam" id="PF13091">
    <property type="entry name" value="PLDc_2"/>
    <property type="match status" value="1"/>
</dbReference>
<reference evidence="3 4" key="1">
    <citation type="submission" date="2016-10" db="EMBL/GenBank/DDBJ databases">
        <title>Draft genome sequences of four alkaliphilic bacteria belonging to the Anaerobacillus genus.</title>
        <authorList>
            <person name="Bassil N.M."/>
            <person name="Lloyd J.R."/>
        </authorList>
    </citation>
    <scope>NUCLEOTIDE SEQUENCE [LARGE SCALE GENOMIC DNA]</scope>
    <source>
        <strain evidence="3 4">DSM 22531</strain>
    </source>
</reference>
<dbReference type="Pfam" id="PF00271">
    <property type="entry name" value="Helicase_C"/>
    <property type="match status" value="1"/>
</dbReference>
<keyword evidence="4" id="KW-1185">Reference proteome</keyword>
<evidence type="ECO:0000313" key="4">
    <source>
        <dbReference type="Proteomes" id="UP000180057"/>
    </source>
</evidence>
<evidence type="ECO:0000259" key="2">
    <source>
        <dbReference type="PROSITE" id="PS51194"/>
    </source>
</evidence>
<dbReference type="InterPro" id="IPR050742">
    <property type="entry name" value="Helicase_Restrict-Modif_Enz"/>
</dbReference>
<dbReference type="InterPro" id="IPR001650">
    <property type="entry name" value="Helicase_C-like"/>
</dbReference>
<dbReference type="PROSITE" id="PS51194">
    <property type="entry name" value="HELICASE_CTER"/>
    <property type="match status" value="1"/>
</dbReference>
<dbReference type="Pfam" id="PF04851">
    <property type="entry name" value="ResIII"/>
    <property type="match status" value="1"/>
</dbReference>